<keyword evidence="6" id="KW-1185">Reference proteome</keyword>
<dbReference type="EMBL" id="CAKOGP040001869">
    <property type="protein sequence ID" value="CAJ1954706.1"/>
    <property type="molecule type" value="Genomic_DNA"/>
</dbReference>
<dbReference type="PANTHER" id="PTHR46136">
    <property type="entry name" value="TRANSCRIPTION FACTOR GTE8"/>
    <property type="match status" value="1"/>
</dbReference>
<feature type="region of interest" description="Disordered" evidence="3">
    <location>
        <begin position="681"/>
        <end position="705"/>
    </location>
</feature>
<feature type="compositionally biased region" description="Basic and acidic residues" evidence="3">
    <location>
        <begin position="111"/>
        <end position="130"/>
    </location>
</feature>
<dbReference type="Pfam" id="PF00439">
    <property type="entry name" value="Bromodomain"/>
    <property type="match status" value="1"/>
</dbReference>
<evidence type="ECO:0000256" key="2">
    <source>
        <dbReference type="PROSITE-ProRule" id="PRU00035"/>
    </source>
</evidence>
<evidence type="ECO:0000313" key="5">
    <source>
        <dbReference type="EMBL" id="CAJ1954706.1"/>
    </source>
</evidence>
<feature type="region of interest" description="Disordered" evidence="3">
    <location>
        <begin position="316"/>
        <end position="478"/>
    </location>
</feature>
<gene>
    <name evidence="5" type="ORF">CYCCA115_LOCUS15298</name>
</gene>
<dbReference type="PRINTS" id="PR00503">
    <property type="entry name" value="BROMODOMAIN"/>
</dbReference>
<evidence type="ECO:0000313" key="6">
    <source>
        <dbReference type="Proteomes" id="UP001295423"/>
    </source>
</evidence>
<feature type="compositionally biased region" description="Polar residues" evidence="3">
    <location>
        <begin position="268"/>
        <end position="292"/>
    </location>
</feature>
<feature type="compositionally biased region" description="Basic and acidic residues" evidence="3">
    <location>
        <begin position="1"/>
        <end position="17"/>
    </location>
</feature>
<feature type="compositionally biased region" description="Low complexity" evidence="3">
    <location>
        <begin position="238"/>
        <end position="252"/>
    </location>
</feature>
<dbReference type="InterPro" id="IPR001487">
    <property type="entry name" value="Bromodomain"/>
</dbReference>
<feature type="compositionally biased region" description="Acidic residues" evidence="3">
    <location>
        <begin position="90"/>
        <end position="99"/>
    </location>
</feature>
<feature type="compositionally biased region" description="Basic and acidic residues" evidence="3">
    <location>
        <begin position="362"/>
        <end position="376"/>
    </location>
</feature>
<proteinExistence type="predicted"/>
<evidence type="ECO:0000256" key="3">
    <source>
        <dbReference type="SAM" id="MobiDB-lite"/>
    </source>
</evidence>
<protein>
    <recommendedName>
        <fullName evidence="4">Bromo domain-containing protein</fullName>
    </recommendedName>
</protein>
<dbReference type="Proteomes" id="UP001295423">
    <property type="component" value="Unassembled WGS sequence"/>
</dbReference>
<dbReference type="InterPro" id="IPR036427">
    <property type="entry name" value="Bromodomain-like_sf"/>
</dbReference>
<reference evidence="5" key="1">
    <citation type="submission" date="2023-08" db="EMBL/GenBank/DDBJ databases">
        <authorList>
            <person name="Audoor S."/>
            <person name="Bilcke G."/>
        </authorList>
    </citation>
    <scope>NUCLEOTIDE SEQUENCE</scope>
</reference>
<feature type="compositionally biased region" description="Basic and acidic residues" evidence="3">
    <location>
        <begin position="389"/>
        <end position="407"/>
    </location>
</feature>
<feature type="compositionally biased region" description="Basic residues" evidence="3">
    <location>
        <begin position="1243"/>
        <end position="1252"/>
    </location>
</feature>
<feature type="region of interest" description="Disordered" evidence="3">
    <location>
        <begin position="1232"/>
        <end position="1252"/>
    </location>
</feature>
<dbReference type="SMART" id="SM00297">
    <property type="entry name" value="BROMO"/>
    <property type="match status" value="1"/>
</dbReference>
<dbReference type="PROSITE" id="PS50014">
    <property type="entry name" value="BROMODOMAIN_2"/>
    <property type="match status" value="1"/>
</dbReference>
<feature type="compositionally biased region" description="Basic and acidic residues" evidence="3">
    <location>
        <begin position="27"/>
        <end position="39"/>
    </location>
</feature>
<sequence length="1553" mass="173431">MADSQKEAEMDNKKATEGHSNGGIPPEEDKKDPKADKTTSEGPPDEAGADEAHEETSETSNANKNEAKSSDKDDSNQGETTAEDAKSSEDNNDETDEPVSNDVDSKPSSPETKDIKPSGPKDPHVGKTMEKQMLLPSGYPSTLEGKVVAYQEPSGRLPPRWKVEFAAPGVRIEEEYTLDELNAATDGAEVEAAPGPALSAIEERHRDHLVHSLVNSDLMATLLVYAALEEALQSLLQEQQENPAQSSSSSSKGGRGKKNIHPPLYYTKNPSSYLQAPTATDTTPSQSSNSVQFTPASLAQRVRAGAEWAWSLLEAKKPPPPVIEGPGRPRRSSRQPTKPADDQINHPNPVQRGGRVAMWLLHKLEDESKKGEEREQAGPVKVKSASPTKEAKKEKNEHSTEPEPKEEPTEDDEEKEAQATLEEEESIPESKSKEDDDEDFDDMDVEDEDDEELEGVEVERGRLSPVHGSDDDEEEEEDIEDAILFENPYFEPGFESILEHLARPRVISGEMVQEALCEAILRVKHNKRAAEHGVATSELESIDEFVLDQEAPDFPVGKVVVKCISGESFGDLKNLDAQTFSRCKFVLDVVGDQEKSHQSKRQEELLEQELIFKEQKAWEKWRFRGINEGCSNWSSWIDTISEFAKGKYGQSGAIETEAASSSAMETKDDDETLAKKLEIAEEEPSGRRRTRRAANPGSSEGVFYGNQSQLTQKQLMDALLRLIKANQCQTLLGLQQVVAEDSSDPIRRCRAGLGKLLWKQNRIVRLETSTDLSDSEALKELSKTQLLTIEEEKDDDEDEDETKDEKPYELSDAQKALVAYMKELHVTELRLRQLILRNLAETPLAIIATAADERLTSSDALDGSQFEDESSVEWFTEGHDFIGKLLCRPEAVEGTTDMTECVWFRIRDYSKSVKSEGEEAAENPLLMRRRMRFRAEAAAPPGADYTYEGDMVLLTEAQVKAGLKAAEIEKKRIEAEAADGNPFSGGSGDKVSLVPLEIDEGMDSAEDEEIGGRIIGHDTVLDDDDVEHRILFLPDASRGEQKASFWATLDVRADTSTFICQPSGSTLWYSIEHFDYNPGTDAFRECQNIVKYLQRQSKIGPFLEPVDPVALNIPNYFSVIKNPMDVSTLSEKLENGHYSSVPPGQSSLKSPTARMLNGPFRKDVELIFDNAMTFNPPDDWIHVAASAVKRNVLKKIADISFTADQKSGGGRSRQRRSVYVDDGSDVDMYEYESDEDDEYDGGRKRKRKGKRKMVKDEYHSRAIENAIRLQATLREANDLRGPFANLPINMEVSSFSLQPKWSCRPSQQHKEVVEESNEERSQEIAELLELQKEVAVTEVAGLRRSTRAHAEPTTRRSAAKDLKVGFLSSVEEEHSVSGDVTPLPQTRLDVEMHQEKCHEEFYAPLYRTHASMITTTNEKGVGEYMNGSFPPYLGRVVPIGPDEVSWEIRDQFLVPAIRWVLRGLMRSGHVSAIEPMVVNQSPGIIIANHVYCYDSNLKPFELLDVKELQREKRGNRAADESESEDEVELSEYEQLRAQRVARNAERLKMLGLA</sequence>
<comment type="caution">
    <text evidence="5">The sequence shown here is derived from an EMBL/GenBank/DDBJ whole genome shotgun (WGS) entry which is preliminary data.</text>
</comment>
<evidence type="ECO:0000256" key="1">
    <source>
        <dbReference type="ARBA" id="ARBA00023117"/>
    </source>
</evidence>
<dbReference type="Gene3D" id="1.20.920.10">
    <property type="entry name" value="Bromodomain-like"/>
    <property type="match status" value="1"/>
</dbReference>
<feature type="region of interest" description="Disordered" evidence="3">
    <location>
        <begin position="238"/>
        <end position="292"/>
    </location>
</feature>
<accession>A0AAD2FWE7</accession>
<feature type="compositionally biased region" description="Acidic residues" evidence="3">
    <location>
        <begin position="789"/>
        <end position="802"/>
    </location>
</feature>
<feature type="domain" description="Bromo" evidence="4">
    <location>
        <begin position="1094"/>
        <end position="1182"/>
    </location>
</feature>
<dbReference type="PANTHER" id="PTHR46136:SF1">
    <property type="entry name" value="TRANSCRIPTION FACTOR GTE11-RELATED"/>
    <property type="match status" value="1"/>
</dbReference>
<keyword evidence="1 2" id="KW-0103">Bromodomain</keyword>
<organism evidence="5 6">
    <name type="scientific">Cylindrotheca closterium</name>
    <dbReference type="NCBI Taxonomy" id="2856"/>
    <lineage>
        <taxon>Eukaryota</taxon>
        <taxon>Sar</taxon>
        <taxon>Stramenopiles</taxon>
        <taxon>Ochrophyta</taxon>
        <taxon>Bacillariophyta</taxon>
        <taxon>Bacillariophyceae</taxon>
        <taxon>Bacillariophycidae</taxon>
        <taxon>Bacillariales</taxon>
        <taxon>Bacillariaceae</taxon>
        <taxon>Cylindrotheca</taxon>
    </lineage>
</organism>
<feature type="compositionally biased region" description="Acidic residues" evidence="3">
    <location>
        <begin position="435"/>
        <end position="456"/>
    </location>
</feature>
<feature type="region of interest" description="Disordered" evidence="3">
    <location>
        <begin position="1"/>
        <end position="140"/>
    </location>
</feature>
<feature type="region of interest" description="Disordered" evidence="3">
    <location>
        <begin position="785"/>
        <end position="808"/>
    </location>
</feature>
<feature type="compositionally biased region" description="Acidic residues" evidence="3">
    <location>
        <begin position="408"/>
        <end position="427"/>
    </location>
</feature>
<dbReference type="SUPFAM" id="SSF47370">
    <property type="entry name" value="Bromodomain"/>
    <property type="match status" value="1"/>
</dbReference>
<name>A0AAD2FWE7_9STRA</name>
<dbReference type="InterPro" id="IPR052442">
    <property type="entry name" value="Env_Response_Regulator"/>
</dbReference>
<evidence type="ECO:0000259" key="4">
    <source>
        <dbReference type="PROSITE" id="PS50014"/>
    </source>
</evidence>
<feature type="compositionally biased region" description="Basic and acidic residues" evidence="3">
    <location>
        <begin position="65"/>
        <end position="75"/>
    </location>
</feature>